<dbReference type="PROSITE" id="PS50213">
    <property type="entry name" value="FAS1"/>
    <property type="match status" value="1"/>
</dbReference>
<dbReference type="SMART" id="SM00554">
    <property type="entry name" value="FAS1"/>
    <property type="match status" value="1"/>
</dbReference>
<dbReference type="InterPro" id="IPR036378">
    <property type="entry name" value="FAS1_dom_sf"/>
</dbReference>
<dbReference type="InterPro" id="IPR050904">
    <property type="entry name" value="Adhesion/Biosynth-related"/>
</dbReference>
<dbReference type="InterPro" id="IPR000782">
    <property type="entry name" value="FAS1_domain"/>
</dbReference>
<dbReference type="PANTHER" id="PTHR10900">
    <property type="entry name" value="PERIOSTIN-RELATED"/>
    <property type="match status" value="1"/>
</dbReference>
<evidence type="ECO:0000256" key="1">
    <source>
        <dbReference type="SAM" id="SignalP"/>
    </source>
</evidence>
<dbReference type="GO" id="GO:0005615">
    <property type="term" value="C:extracellular space"/>
    <property type="evidence" value="ECO:0007669"/>
    <property type="project" value="TreeGrafter"/>
</dbReference>
<comment type="caution">
    <text evidence="3">The sequence shown here is derived from an EMBL/GenBank/DDBJ whole genome shotgun (WGS) entry which is preliminary data.</text>
</comment>
<dbReference type="PANTHER" id="PTHR10900:SF77">
    <property type="entry name" value="FI19380P1"/>
    <property type="match status" value="1"/>
</dbReference>
<sequence length="169" mass="17203">MKLRTPLKLIAVALASALALSFANAGSYKSKKASKDLVGVAASAENFSTLVAAVKAADLVDVLQGDGPYTVFAPTDEAFAALPEGTLESLLKPENKDQLVAILTHHVVPAKVLAKDVASGSVNTANGSKLEIAVNSGTVMVGGAKVVATDIMASNGVIHVIDKVIVPEA</sequence>
<feature type="signal peptide" evidence="1">
    <location>
        <begin position="1"/>
        <end position="25"/>
    </location>
</feature>
<dbReference type="RefSeq" id="WP_191618650.1">
    <property type="nucleotide sequence ID" value="NZ_JACYFG010000050.1"/>
</dbReference>
<dbReference type="AlphaFoldDB" id="A0A927FAL8"/>
<accession>A0A927FAL8</accession>
<keyword evidence="4" id="KW-1185">Reference proteome</keyword>
<organism evidence="3 4">
    <name type="scientific">Pelagicoccus enzymogenes</name>
    <dbReference type="NCBI Taxonomy" id="2773457"/>
    <lineage>
        <taxon>Bacteria</taxon>
        <taxon>Pseudomonadati</taxon>
        <taxon>Verrucomicrobiota</taxon>
        <taxon>Opitutia</taxon>
        <taxon>Puniceicoccales</taxon>
        <taxon>Pelagicoccaceae</taxon>
        <taxon>Pelagicoccus</taxon>
    </lineage>
</organism>
<dbReference type="SUPFAM" id="SSF82153">
    <property type="entry name" value="FAS1 domain"/>
    <property type="match status" value="1"/>
</dbReference>
<evidence type="ECO:0000313" key="4">
    <source>
        <dbReference type="Proteomes" id="UP000622317"/>
    </source>
</evidence>
<dbReference type="FunFam" id="2.30.180.10:FF:000019">
    <property type="entry name" value="Cell surface lipoprotein"/>
    <property type="match status" value="1"/>
</dbReference>
<dbReference type="EMBL" id="JACYFG010000050">
    <property type="protein sequence ID" value="MBD5781562.1"/>
    <property type="molecule type" value="Genomic_DNA"/>
</dbReference>
<evidence type="ECO:0000313" key="3">
    <source>
        <dbReference type="EMBL" id="MBD5781562.1"/>
    </source>
</evidence>
<feature type="domain" description="FAS1" evidence="2">
    <location>
        <begin position="34"/>
        <end position="165"/>
    </location>
</feature>
<evidence type="ECO:0000259" key="2">
    <source>
        <dbReference type="PROSITE" id="PS50213"/>
    </source>
</evidence>
<protein>
    <submittedName>
        <fullName evidence="3">Fasciclin domain-containing protein</fullName>
    </submittedName>
</protein>
<proteinExistence type="predicted"/>
<dbReference type="Proteomes" id="UP000622317">
    <property type="component" value="Unassembled WGS sequence"/>
</dbReference>
<name>A0A927FAL8_9BACT</name>
<reference evidence="3" key="1">
    <citation type="submission" date="2020-09" db="EMBL/GenBank/DDBJ databases">
        <title>Pelagicoccus enzymogenes sp. nov. with an EPS production, isolated from marine sediment.</title>
        <authorList>
            <person name="Feng X."/>
        </authorList>
    </citation>
    <scope>NUCLEOTIDE SEQUENCE</scope>
    <source>
        <strain evidence="3">NFK12</strain>
    </source>
</reference>
<gene>
    <name evidence="3" type="ORF">IEN85_18820</name>
</gene>
<feature type="chain" id="PRO_5037941757" evidence="1">
    <location>
        <begin position="26"/>
        <end position="169"/>
    </location>
</feature>
<dbReference type="Gene3D" id="2.30.180.10">
    <property type="entry name" value="FAS1 domain"/>
    <property type="match status" value="1"/>
</dbReference>
<keyword evidence="1" id="KW-0732">Signal</keyword>
<dbReference type="Pfam" id="PF02469">
    <property type="entry name" value="Fasciclin"/>
    <property type="match status" value="1"/>
</dbReference>